<keyword evidence="1" id="KW-0812">Transmembrane</keyword>
<dbReference type="AlphaFoldDB" id="A0A147B7Q9"/>
<name>A0A147B7Q9_9ACAR</name>
<accession>A0A147B7Q9</accession>
<feature type="non-terminal residue" evidence="1">
    <location>
        <position position="1"/>
    </location>
</feature>
<organism evidence="1">
    <name type="scientific">Alectorobius mimon</name>
    <dbReference type="NCBI Taxonomy" id="360319"/>
    <lineage>
        <taxon>Eukaryota</taxon>
        <taxon>Metazoa</taxon>
        <taxon>Ecdysozoa</taxon>
        <taxon>Arthropoda</taxon>
        <taxon>Chelicerata</taxon>
        <taxon>Arachnida</taxon>
        <taxon>Acari</taxon>
        <taxon>Parasitiformes</taxon>
        <taxon>Ixodida</taxon>
        <taxon>Ixodoidea</taxon>
        <taxon>Argasidae</taxon>
        <taxon>Ornithodorinae</taxon>
        <taxon>Alectorobius</taxon>
    </lineage>
</organism>
<evidence type="ECO:0000313" key="1">
    <source>
        <dbReference type="EMBL" id="JAR86465.1"/>
    </source>
</evidence>
<protein>
    <submittedName>
        <fullName evidence="1">Transmembrane 9 superfamily member 3</fullName>
    </submittedName>
</protein>
<sequence length="231" mass="26739">PVPSERRAAAHPREEVVHGALGDRRPGRHPALWLHIHRDVLHLHLVLGLQDLLRVWVHVAGVPHPHHCHRLRHHRVHLFPSQCGGLQMAVDQFPGWWFHSRICLSLFLLLLLLQDKNVRSVPNSVLLWVHGTLQPCSRNPLWYLWVHRDKRFCPKNLFHRKDRLKHRRTEVEDDLWGKWEGVGTGFLFLSGHVKKGTFVFASSVADEGRATTENFPGSPFCAWESLCVNVH</sequence>
<proteinExistence type="predicted"/>
<reference evidence="1" key="1">
    <citation type="submission" date="2016-03" db="EMBL/GenBank/DDBJ databases">
        <title>Gut transcriptome analysis on engorged females of Ornithodoros mimon (Acari: Argasidae) and phylogenetic inferences of soft ticks.</title>
        <authorList>
            <person name="Landulfo G.A."/>
            <person name="Giovanni D."/>
            <person name="Carvalho E."/>
            <person name="Junqueira-de-Azevedo I."/>
            <person name="Patane J."/>
            <person name="Mendoca R."/>
            <person name="Barros-Battesti D."/>
        </authorList>
    </citation>
    <scope>NUCLEOTIDE SEQUENCE</scope>
    <source>
        <strain evidence="1">Females</strain>
        <tissue evidence="1">Gut</tissue>
    </source>
</reference>
<dbReference type="EMBL" id="GEIB01001978">
    <property type="protein sequence ID" value="JAR86465.1"/>
    <property type="molecule type" value="Transcribed_RNA"/>
</dbReference>
<keyword evidence="1" id="KW-0472">Membrane</keyword>